<keyword evidence="1" id="KW-0489">Methyltransferase</keyword>
<dbReference type="Gene3D" id="3.40.50.150">
    <property type="entry name" value="Vaccinia Virus protein VP39"/>
    <property type="match status" value="1"/>
</dbReference>
<comment type="caution">
    <text evidence="1">The sequence shown here is derived from an EMBL/GenBank/DDBJ whole genome shotgun (WGS) entry which is preliminary data.</text>
</comment>
<evidence type="ECO:0000313" key="2">
    <source>
        <dbReference type="Proteomes" id="UP000823616"/>
    </source>
</evidence>
<protein>
    <submittedName>
        <fullName evidence="1">Methyltransferase domain-containing protein</fullName>
    </submittedName>
</protein>
<dbReference type="GO" id="GO:0032259">
    <property type="term" value="P:methylation"/>
    <property type="evidence" value="ECO:0007669"/>
    <property type="project" value="UniProtKB-KW"/>
</dbReference>
<dbReference type="InterPro" id="IPR029044">
    <property type="entry name" value="Nucleotide-diphossugar_trans"/>
</dbReference>
<reference evidence="1" key="1">
    <citation type="submission" date="2020-10" db="EMBL/GenBank/DDBJ databases">
        <authorList>
            <person name="Gilroy R."/>
        </authorList>
    </citation>
    <scope>NUCLEOTIDE SEQUENCE</scope>
    <source>
        <strain evidence="1">B3-4054</strain>
    </source>
</reference>
<dbReference type="GO" id="GO:0008168">
    <property type="term" value="F:methyltransferase activity"/>
    <property type="evidence" value="ECO:0007669"/>
    <property type="project" value="UniProtKB-KW"/>
</dbReference>
<keyword evidence="1" id="KW-0808">Transferase</keyword>
<organism evidence="1 2">
    <name type="scientific">Candidatus Avitreponema avistercoris</name>
    <dbReference type="NCBI Taxonomy" id="2840705"/>
    <lineage>
        <taxon>Bacteria</taxon>
        <taxon>Pseudomonadati</taxon>
        <taxon>Spirochaetota</taxon>
        <taxon>Spirochaetia</taxon>
        <taxon>Spirochaetales</taxon>
        <taxon>Candidatus Avitreponema</taxon>
    </lineage>
</organism>
<dbReference type="InterPro" id="IPR003329">
    <property type="entry name" value="Cytidylyl_trans"/>
</dbReference>
<dbReference type="AlphaFoldDB" id="A0A9D9ELL1"/>
<dbReference type="Proteomes" id="UP000823616">
    <property type="component" value="Unassembled WGS sequence"/>
</dbReference>
<reference evidence="1" key="2">
    <citation type="journal article" date="2021" name="PeerJ">
        <title>Extensive microbial diversity within the chicken gut microbiome revealed by metagenomics and culture.</title>
        <authorList>
            <person name="Gilroy R."/>
            <person name="Ravi A."/>
            <person name="Getino M."/>
            <person name="Pursley I."/>
            <person name="Horton D.L."/>
            <person name="Alikhan N.F."/>
            <person name="Baker D."/>
            <person name="Gharbi K."/>
            <person name="Hall N."/>
            <person name="Watson M."/>
            <person name="Adriaenssens E.M."/>
            <person name="Foster-Nyarko E."/>
            <person name="Jarju S."/>
            <person name="Secka A."/>
            <person name="Antonio M."/>
            <person name="Oren A."/>
            <person name="Chaudhuri R.R."/>
            <person name="La Ragione R."/>
            <person name="Hildebrand F."/>
            <person name="Pallen M.J."/>
        </authorList>
    </citation>
    <scope>NUCLEOTIDE SEQUENCE</scope>
    <source>
        <strain evidence="1">B3-4054</strain>
    </source>
</reference>
<dbReference type="Pfam" id="PF13489">
    <property type="entry name" value="Methyltransf_23"/>
    <property type="match status" value="1"/>
</dbReference>
<dbReference type="EMBL" id="JADIMS010000049">
    <property type="protein sequence ID" value="MBO8450072.1"/>
    <property type="molecule type" value="Genomic_DNA"/>
</dbReference>
<dbReference type="InterPro" id="IPR029063">
    <property type="entry name" value="SAM-dependent_MTases_sf"/>
</dbReference>
<dbReference type="Pfam" id="PF02348">
    <property type="entry name" value="CTP_transf_3"/>
    <property type="match status" value="1"/>
</dbReference>
<sequence>MTSALILQARMDSSRLPGKAMLDFSGKPVIFRVMENLKTVPADAHILACDEASFPVFAPVAKEAGFLCVCGPKEDVLRRFCLALESLPFPADAVLRATGDNPFLFADAAEASLRRFAEIRRAGVPADYFTYTGLPHGSGVEVFSARALQNASLKQLSAYECEHVGPALYLHPEEYLCVFEKAPDAWTAPDLRTTIDTAADYAAARSAAAFLLARNLHFPFSSGSVIRAFSFLSRAVVFVPAAGEGQGTGHLRRCLYAVLALRGRWNCFILLDGKQEKCAREKVRRILSSEMNKDDADFLSERILSAADFAEEEIRVHRFVTDCFRSGKQEMLSLLRTAPVIAVDDGGSGRRFADYVLDVIPSLLHTKKRFFRRRAQDRENAFLPGCLFPSPETFAARKGEAETLSGVPPADIRVLVAAGGADEQNAAVRLGQCFAGAGFPVTVLSPHAADFSAAECGYPNLSCTESIPALSARLFGYSLVVTHFGFTAFEALAAGCRVLLFSPSRYHKRLARACGFPLLPDGPVLHNPDALRRFVDGLLCRPAADGFPAGFLSGSRAEQQDYAGTLDSLLQGNAFPCACCGSMFPPDSGKRNSRKTKTAVWRDPEKTIQVCPVCGMPFLRYRISPPQRYGRSYFFEEYRRQYGKTYLEDFAPIRAAGEKRMRRISALAARRFPPFSEKTVLDAGCAYGPFLAAAADAGWKPFGVDLCEDAAAYVRDTLGFPAVAASFPDEGVAFRSAGFPARFTAVTFWYVIEHFPSLPAVFAKVSALLEPGGILALATPSCAGISARKNKPEFFRASPADHFSVWNPRRVKKYLARFGFRVRKIVITGHHPERFPHAFLPAWLLPPYFALCGAVSRIFGLGDTFEVYAEKQADNNPPKDGSP</sequence>
<gene>
    <name evidence="1" type="ORF">IAA96_03095</name>
</gene>
<dbReference type="Gene3D" id="3.90.550.10">
    <property type="entry name" value="Spore Coat Polysaccharide Biosynthesis Protein SpsA, Chain A"/>
    <property type="match status" value="1"/>
</dbReference>
<dbReference type="SUPFAM" id="SSF53335">
    <property type="entry name" value="S-adenosyl-L-methionine-dependent methyltransferases"/>
    <property type="match status" value="1"/>
</dbReference>
<dbReference type="PANTHER" id="PTHR43861:SF6">
    <property type="entry name" value="METHYLTRANSFERASE TYPE 11"/>
    <property type="match status" value="1"/>
</dbReference>
<accession>A0A9D9ELL1</accession>
<dbReference type="SUPFAM" id="SSF53448">
    <property type="entry name" value="Nucleotide-diphospho-sugar transferases"/>
    <property type="match status" value="1"/>
</dbReference>
<evidence type="ECO:0000313" key="1">
    <source>
        <dbReference type="EMBL" id="MBO8450072.1"/>
    </source>
</evidence>
<name>A0A9D9ELL1_9SPIR</name>
<dbReference type="CDD" id="cd02440">
    <property type="entry name" value="AdoMet_MTases"/>
    <property type="match status" value="1"/>
</dbReference>
<dbReference type="PANTHER" id="PTHR43861">
    <property type="entry name" value="TRANS-ACONITATE 2-METHYLTRANSFERASE-RELATED"/>
    <property type="match status" value="1"/>
</dbReference>
<proteinExistence type="predicted"/>